<evidence type="ECO:0000256" key="6">
    <source>
        <dbReference type="ARBA" id="ARBA00023277"/>
    </source>
</evidence>
<dbReference type="Gene3D" id="3.40.50.10840">
    <property type="entry name" value="Putative sugar-binding, N-terminal domain"/>
    <property type="match status" value="1"/>
</dbReference>
<keyword evidence="5" id="KW-0067">ATP-binding</keyword>
<dbReference type="SUPFAM" id="SSF142764">
    <property type="entry name" value="YgbK-like"/>
    <property type="match status" value="1"/>
</dbReference>
<evidence type="ECO:0000256" key="2">
    <source>
        <dbReference type="ARBA" id="ARBA00022679"/>
    </source>
</evidence>
<dbReference type="GO" id="GO:0005524">
    <property type="term" value="F:ATP binding"/>
    <property type="evidence" value="ECO:0007669"/>
    <property type="project" value="UniProtKB-KW"/>
</dbReference>
<name>A0A074KZA3_9BACT</name>
<dbReference type="Pfam" id="PF17042">
    <property type="entry name" value="NBD_C"/>
    <property type="match status" value="1"/>
</dbReference>
<reference evidence="9 10" key="1">
    <citation type="submission" date="2014-04" db="EMBL/GenBank/DDBJ databases">
        <title>Characterization and application of a salt tolerant electro-active bacterium.</title>
        <authorList>
            <person name="Yang L."/>
            <person name="Wei S."/>
            <person name="Tay Q.X.M."/>
        </authorList>
    </citation>
    <scope>NUCLEOTIDE SEQUENCE [LARGE SCALE GENOMIC DNA]</scope>
    <source>
        <strain evidence="9 10">LY1</strain>
    </source>
</reference>
<feature type="domain" description="Four-carbon acid sugar kinase nucleotide binding" evidence="8">
    <location>
        <begin position="226"/>
        <end position="370"/>
    </location>
</feature>
<dbReference type="InterPro" id="IPR037051">
    <property type="entry name" value="4-carb_acid_sugar_kinase_N_sf"/>
</dbReference>
<dbReference type="InterPro" id="IPR031475">
    <property type="entry name" value="NBD_C"/>
</dbReference>
<comment type="similarity">
    <text evidence="1">Belongs to the four-carbon acid sugar kinase family.</text>
</comment>
<feature type="domain" description="Four-carbon acid sugar kinase N-terminal" evidence="7">
    <location>
        <begin position="2"/>
        <end position="153"/>
    </location>
</feature>
<evidence type="ECO:0008006" key="11">
    <source>
        <dbReference type="Google" id="ProtNLM"/>
    </source>
</evidence>
<evidence type="ECO:0000256" key="5">
    <source>
        <dbReference type="ARBA" id="ARBA00022840"/>
    </source>
</evidence>
<dbReference type="Proteomes" id="UP000027821">
    <property type="component" value="Unassembled WGS sequence"/>
</dbReference>
<dbReference type="InterPro" id="IPR010737">
    <property type="entry name" value="4-carb_acid_sugar_kinase_N"/>
</dbReference>
<proteinExistence type="inferred from homology"/>
<evidence type="ECO:0000259" key="8">
    <source>
        <dbReference type="Pfam" id="PF17042"/>
    </source>
</evidence>
<dbReference type="RefSeq" id="WP_035073212.1">
    <property type="nucleotide sequence ID" value="NZ_JMIH01000016.1"/>
</dbReference>
<evidence type="ECO:0000259" key="7">
    <source>
        <dbReference type="Pfam" id="PF07005"/>
    </source>
</evidence>
<evidence type="ECO:0000313" key="9">
    <source>
        <dbReference type="EMBL" id="KEO74244.1"/>
    </source>
</evidence>
<dbReference type="STRING" id="1048983.EL17_08920"/>
<comment type="caution">
    <text evidence="9">The sequence shown here is derived from an EMBL/GenBank/DDBJ whole genome shotgun (WGS) entry which is preliminary data.</text>
</comment>
<keyword evidence="2" id="KW-0808">Transferase</keyword>
<gene>
    <name evidence="9" type="ORF">EL17_08920</name>
</gene>
<keyword evidence="10" id="KW-1185">Reference proteome</keyword>
<dbReference type="InterPro" id="IPR042213">
    <property type="entry name" value="NBD_C_sf"/>
</dbReference>
<dbReference type="eggNOG" id="COG3395">
    <property type="taxonomic scope" value="Bacteria"/>
</dbReference>
<accession>A0A074KZA3</accession>
<organism evidence="9 10">
    <name type="scientific">Anditalea andensis</name>
    <dbReference type="NCBI Taxonomy" id="1048983"/>
    <lineage>
        <taxon>Bacteria</taxon>
        <taxon>Pseudomonadati</taxon>
        <taxon>Bacteroidota</taxon>
        <taxon>Cytophagia</taxon>
        <taxon>Cytophagales</taxon>
        <taxon>Cytophagaceae</taxon>
        <taxon>Anditalea</taxon>
    </lineage>
</organism>
<evidence type="ECO:0000256" key="1">
    <source>
        <dbReference type="ARBA" id="ARBA00005715"/>
    </source>
</evidence>
<keyword evidence="4" id="KW-0418">Kinase</keyword>
<sequence>MIAVIADDITGAAEIAGVCLRLGIPVSFSLSPHTIDKGILVIATDTRSKDRDSAVHINLKLARDLRNLGFSEVFKKTDSVLRGHVAAELEAIANSFSKKKILLLPINPHTGRHIRNGEYFVEGIPLHLSGFKDDPEFPAMSSDVKDLVKLKGHPIFCGQNIKDQLNEGYNIPDAESFSDMEHWVTKIDGSVLPAGSAAFFEVFIKRQYPNVNSSHEHSPGLLAPALLIAGSFHANSNKFVEEACANGIVKVEMPEELKRENIAEKDLLMWASEIRSKLEKEGKVILTLGPKMIDFPNSAAVLKKRVAIVVKKILEKTKVQELFISGGATAYAIIQEANLENFLPVQEFRAGVVRMSTNNRSLYLTFKPGSYTWPDEIKSYWTTQQNVHGSD</sequence>
<dbReference type="Gene3D" id="3.40.980.20">
    <property type="entry name" value="Four-carbon acid sugar kinase, nucleotide binding domain"/>
    <property type="match status" value="1"/>
</dbReference>
<keyword evidence="6" id="KW-0119">Carbohydrate metabolism</keyword>
<dbReference type="Pfam" id="PF07005">
    <property type="entry name" value="SBD_N"/>
    <property type="match status" value="1"/>
</dbReference>
<keyword evidence="3" id="KW-0547">Nucleotide-binding</keyword>
<evidence type="ECO:0000313" key="10">
    <source>
        <dbReference type="Proteomes" id="UP000027821"/>
    </source>
</evidence>
<dbReference type="EMBL" id="JMIH01000016">
    <property type="protein sequence ID" value="KEO74244.1"/>
    <property type="molecule type" value="Genomic_DNA"/>
</dbReference>
<evidence type="ECO:0000256" key="4">
    <source>
        <dbReference type="ARBA" id="ARBA00022777"/>
    </source>
</evidence>
<protein>
    <recommendedName>
        <fullName evidence="11">Four-carbon acid sugar kinase N-terminal domain-containing protein</fullName>
    </recommendedName>
</protein>
<dbReference type="GO" id="GO:0016301">
    <property type="term" value="F:kinase activity"/>
    <property type="evidence" value="ECO:0007669"/>
    <property type="project" value="UniProtKB-KW"/>
</dbReference>
<dbReference type="AlphaFoldDB" id="A0A074KZA3"/>
<evidence type="ECO:0000256" key="3">
    <source>
        <dbReference type="ARBA" id="ARBA00022741"/>
    </source>
</evidence>
<dbReference type="OrthoDB" id="9778478at2"/>